<comment type="caution">
    <text evidence="2">The sequence shown here is derived from an EMBL/GenBank/DDBJ whole genome shotgun (WGS) entry which is preliminary data.</text>
</comment>
<feature type="domain" description="Zinc finger CGNR" evidence="1">
    <location>
        <begin position="125"/>
        <end position="168"/>
    </location>
</feature>
<dbReference type="InterPro" id="IPR023286">
    <property type="entry name" value="ABATE_dom_sf"/>
</dbReference>
<dbReference type="EMBL" id="BAAAUG010000074">
    <property type="protein sequence ID" value="GAA3115140.1"/>
    <property type="molecule type" value="Genomic_DNA"/>
</dbReference>
<dbReference type="Pfam" id="PF11706">
    <property type="entry name" value="zf-CGNR"/>
    <property type="match status" value="1"/>
</dbReference>
<organism evidence="2 3">
    <name type="scientific">Streptomyces rectiviolaceus</name>
    <dbReference type="NCBI Taxonomy" id="332591"/>
    <lineage>
        <taxon>Bacteria</taxon>
        <taxon>Bacillati</taxon>
        <taxon>Actinomycetota</taxon>
        <taxon>Actinomycetes</taxon>
        <taxon>Kitasatosporales</taxon>
        <taxon>Streptomycetaceae</taxon>
        <taxon>Streptomyces</taxon>
    </lineage>
</organism>
<dbReference type="Proteomes" id="UP001501637">
    <property type="component" value="Unassembled WGS sequence"/>
</dbReference>
<accession>A0ABP6MM20</accession>
<dbReference type="RefSeq" id="WP_344522506.1">
    <property type="nucleotide sequence ID" value="NZ_BAAAUG010000074.1"/>
</dbReference>
<dbReference type="SUPFAM" id="SSF160904">
    <property type="entry name" value="Jann2411-like"/>
    <property type="match status" value="1"/>
</dbReference>
<evidence type="ECO:0000313" key="3">
    <source>
        <dbReference type="Proteomes" id="UP001501637"/>
    </source>
</evidence>
<proteinExistence type="predicted"/>
<dbReference type="InterPro" id="IPR010852">
    <property type="entry name" value="ABATE"/>
</dbReference>
<reference evidence="3" key="1">
    <citation type="journal article" date="2019" name="Int. J. Syst. Evol. Microbiol.">
        <title>The Global Catalogue of Microorganisms (GCM) 10K type strain sequencing project: providing services to taxonomists for standard genome sequencing and annotation.</title>
        <authorList>
            <consortium name="The Broad Institute Genomics Platform"/>
            <consortium name="The Broad Institute Genome Sequencing Center for Infectious Disease"/>
            <person name="Wu L."/>
            <person name="Ma J."/>
        </authorList>
    </citation>
    <scope>NUCLEOTIDE SEQUENCE [LARGE SCALE GENOMIC DNA]</scope>
    <source>
        <strain evidence="3">JCM 9092</strain>
    </source>
</reference>
<dbReference type="InterPro" id="IPR021005">
    <property type="entry name" value="Znf_CGNR"/>
</dbReference>
<dbReference type="PANTHER" id="PTHR35525">
    <property type="entry name" value="BLL6575 PROTEIN"/>
    <property type="match status" value="1"/>
</dbReference>
<evidence type="ECO:0000313" key="2">
    <source>
        <dbReference type="EMBL" id="GAA3115140.1"/>
    </source>
</evidence>
<keyword evidence="3" id="KW-1185">Reference proteome</keyword>
<protein>
    <submittedName>
        <fullName evidence="2">CGNR zinc finger domain-containing protein</fullName>
    </submittedName>
</protein>
<sequence>MNDRAPAPGGLALVQALVNTLDLESGADALETPEGRAPFGLAPGAEVTAAQKLRESLRVACLAHAGHGPHAVAKPLGQLLAAAPLLVRVSAEDGSASLAPADPSPLVSRVAAAIAEAVTAGTWPRLKACEAPDCHWAYYDRSPAGRSRWCDMGVCGARAKMRAYRARKTPPTGQH</sequence>
<gene>
    <name evidence="2" type="ORF">GCM10010449_41580</name>
</gene>
<evidence type="ECO:0000259" key="1">
    <source>
        <dbReference type="Pfam" id="PF11706"/>
    </source>
</evidence>
<dbReference type="Gene3D" id="1.10.3300.10">
    <property type="entry name" value="Jann2411-like domain"/>
    <property type="match status" value="1"/>
</dbReference>
<name>A0ABP6MM20_9ACTN</name>
<dbReference type="PANTHER" id="PTHR35525:SF3">
    <property type="entry name" value="BLL6575 PROTEIN"/>
    <property type="match status" value="1"/>
</dbReference>